<sequence>MIRIITMVVKLMHYLLATIFLRFSSRFIWLHNDDYVATFQKYFGVMLRFVPENEEDDAQEENAANHDGRNLVEIRNKWALYLFRFGTALGGEMAFILFFTFLYWNVDEAVGRHVVLVWGICMYFGQALKDMIRWPRPTSPPVAKLDDNWVLEFGMPSTHAIVGSAVPAAVIYFTDSIYQNYFGIGVLIGVAICTLVCLSRLYLGMHSILDILGGLLIFTSFFPVATFLINQYESEFFACEWGWLVALFVGIELCLGYPSQDHWNPTRADTFGVVGCFIGLLVADWLNHQESSPSLNELVFLEETCREQCVWRSISDIILLAVIRQAVGIAVLLLTKKIAKKVGRVVASYLAMIVPMCMINESGNGRVTPGVGTELFTMFYTYAMVSFIAGYATPLLFEELGIGKDTSILNIVLPYFY</sequence>
<evidence type="ECO:0000256" key="5">
    <source>
        <dbReference type="ARBA" id="ARBA00022989"/>
    </source>
</evidence>
<protein>
    <recommendedName>
        <fullName evidence="9">Phosphatidic acid phosphatase type 2/haloperoxidase domain-containing protein</fullName>
    </recommendedName>
</protein>
<keyword evidence="5 8" id="KW-1133">Transmembrane helix</keyword>
<keyword evidence="11" id="KW-1185">Reference proteome</keyword>
<dbReference type="SMART" id="SM00014">
    <property type="entry name" value="acidPPc"/>
    <property type="match status" value="1"/>
</dbReference>
<comment type="caution">
    <text evidence="10">The sequence shown here is derived from an EMBL/GenBank/DDBJ whole genome shotgun (WGS) entry which is preliminary data.</text>
</comment>
<evidence type="ECO:0000256" key="8">
    <source>
        <dbReference type="SAM" id="Phobius"/>
    </source>
</evidence>
<evidence type="ECO:0000256" key="3">
    <source>
        <dbReference type="ARBA" id="ARBA00022801"/>
    </source>
</evidence>
<feature type="transmembrane region" description="Helical" evidence="8">
    <location>
        <begin position="317"/>
        <end position="335"/>
    </location>
</feature>
<evidence type="ECO:0000313" key="11">
    <source>
        <dbReference type="Proteomes" id="UP001642540"/>
    </source>
</evidence>
<feature type="transmembrane region" description="Helical" evidence="8">
    <location>
        <begin position="149"/>
        <end position="174"/>
    </location>
</feature>
<keyword evidence="3" id="KW-0378">Hydrolase</keyword>
<feature type="transmembrane region" description="Helical" evidence="8">
    <location>
        <begin position="208"/>
        <end position="229"/>
    </location>
</feature>
<dbReference type="SUPFAM" id="SSF48317">
    <property type="entry name" value="Acid phosphatase/Vanadium-dependent haloperoxidase"/>
    <property type="match status" value="1"/>
</dbReference>
<gene>
    <name evidence="10" type="ORF">ODALV1_LOCUS26831</name>
</gene>
<dbReference type="EMBL" id="CAXLJM020000117">
    <property type="protein sequence ID" value="CAL8137247.1"/>
    <property type="molecule type" value="Genomic_DNA"/>
</dbReference>
<feature type="transmembrane region" description="Helical" evidence="8">
    <location>
        <begin position="180"/>
        <end position="201"/>
    </location>
</feature>
<evidence type="ECO:0000256" key="2">
    <source>
        <dbReference type="ARBA" id="ARBA00022692"/>
    </source>
</evidence>
<feature type="transmembrane region" description="Helical" evidence="8">
    <location>
        <begin position="78"/>
        <end position="104"/>
    </location>
</feature>
<keyword evidence="6 8" id="KW-0472">Membrane</keyword>
<dbReference type="Gene3D" id="1.20.144.10">
    <property type="entry name" value="Phosphatidic acid phosphatase type 2/haloperoxidase"/>
    <property type="match status" value="1"/>
</dbReference>
<dbReference type="Proteomes" id="UP001642540">
    <property type="component" value="Unassembled WGS sequence"/>
</dbReference>
<feature type="domain" description="Phosphatidic acid phosphatase type 2/haloperoxidase" evidence="9">
    <location>
        <begin position="110"/>
        <end position="226"/>
    </location>
</feature>
<evidence type="ECO:0000259" key="9">
    <source>
        <dbReference type="SMART" id="SM00014"/>
    </source>
</evidence>
<dbReference type="PANTHER" id="PTHR14969">
    <property type="entry name" value="SPHINGOSINE-1-PHOSPHATE PHOSPHOHYDROLASE"/>
    <property type="match status" value="1"/>
</dbReference>
<dbReference type="InterPro" id="IPR036938">
    <property type="entry name" value="PAP2/HPO_sf"/>
</dbReference>
<dbReference type="Pfam" id="PF01569">
    <property type="entry name" value="PAP2"/>
    <property type="match status" value="1"/>
</dbReference>
<dbReference type="CDD" id="cd03388">
    <property type="entry name" value="PAP2_SPPase1"/>
    <property type="match status" value="1"/>
</dbReference>
<dbReference type="PANTHER" id="PTHR14969:SF28">
    <property type="entry name" value="DIHYDROSPHINGOSINE 1-PHOSPHATE PHOSPHATASE LCB3-RELATED"/>
    <property type="match status" value="1"/>
</dbReference>
<keyword evidence="4" id="KW-0256">Endoplasmic reticulum</keyword>
<comment type="subcellular location">
    <subcellularLocation>
        <location evidence="1">Endoplasmic reticulum membrane</location>
        <topology evidence="1">Multi-pass membrane protein</topology>
    </subcellularLocation>
</comment>
<accession>A0ABP1RW12</accession>
<evidence type="ECO:0000256" key="7">
    <source>
        <dbReference type="ARBA" id="ARBA00038324"/>
    </source>
</evidence>
<feature type="transmembrane region" description="Helical" evidence="8">
    <location>
        <begin position="342"/>
        <end position="359"/>
    </location>
</feature>
<comment type="similarity">
    <text evidence="7">Belongs to the type 2 lipid phosphate phosphatase family.</text>
</comment>
<reference evidence="10 11" key="1">
    <citation type="submission" date="2024-08" db="EMBL/GenBank/DDBJ databases">
        <authorList>
            <person name="Cucini C."/>
            <person name="Frati F."/>
        </authorList>
    </citation>
    <scope>NUCLEOTIDE SEQUENCE [LARGE SCALE GENOMIC DNA]</scope>
</reference>
<evidence type="ECO:0000313" key="10">
    <source>
        <dbReference type="EMBL" id="CAL8137247.1"/>
    </source>
</evidence>
<name>A0ABP1RW12_9HEXA</name>
<organism evidence="10 11">
    <name type="scientific">Orchesella dallaii</name>
    <dbReference type="NCBI Taxonomy" id="48710"/>
    <lineage>
        <taxon>Eukaryota</taxon>
        <taxon>Metazoa</taxon>
        <taxon>Ecdysozoa</taxon>
        <taxon>Arthropoda</taxon>
        <taxon>Hexapoda</taxon>
        <taxon>Collembola</taxon>
        <taxon>Entomobryomorpha</taxon>
        <taxon>Entomobryoidea</taxon>
        <taxon>Orchesellidae</taxon>
        <taxon>Orchesellinae</taxon>
        <taxon>Orchesella</taxon>
    </lineage>
</organism>
<feature type="transmembrane region" description="Helical" evidence="8">
    <location>
        <begin position="379"/>
        <end position="397"/>
    </location>
</feature>
<feature type="transmembrane region" description="Helical" evidence="8">
    <location>
        <begin position="270"/>
        <end position="288"/>
    </location>
</feature>
<dbReference type="InterPro" id="IPR000326">
    <property type="entry name" value="PAP2/HPO"/>
</dbReference>
<evidence type="ECO:0000256" key="4">
    <source>
        <dbReference type="ARBA" id="ARBA00022824"/>
    </source>
</evidence>
<feature type="transmembrane region" description="Helical" evidence="8">
    <location>
        <begin position="110"/>
        <end position="128"/>
    </location>
</feature>
<evidence type="ECO:0000256" key="6">
    <source>
        <dbReference type="ARBA" id="ARBA00023136"/>
    </source>
</evidence>
<feature type="transmembrane region" description="Helical" evidence="8">
    <location>
        <begin position="241"/>
        <end position="258"/>
    </location>
</feature>
<evidence type="ECO:0000256" key="1">
    <source>
        <dbReference type="ARBA" id="ARBA00004477"/>
    </source>
</evidence>
<proteinExistence type="inferred from homology"/>
<keyword evidence="2 8" id="KW-0812">Transmembrane</keyword>